<feature type="binding site" evidence="17">
    <location>
        <position position="344"/>
    </location>
    <ligand>
        <name>(6S)-NADPHX</name>
        <dbReference type="ChEBI" id="CHEBI:64076"/>
    </ligand>
</feature>
<feature type="binding site" evidence="17">
    <location>
        <position position="460"/>
    </location>
    <ligand>
        <name>AMP</name>
        <dbReference type="ChEBI" id="CHEBI:456215"/>
    </ligand>
</feature>
<dbReference type="Proteomes" id="UP001589707">
    <property type="component" value="Unassembled WGS sequence"/>
</dbReference>
<comment type="catalytic activity">
    <reaction evidence="2 18">
        <text>(6R)-NADPHX = (6S)-NADPHX</text>
        <dbReference type="Rhea" id="RHEA:32227"/>
        <dbReference type="ChEBI" id="CHEBI:64076"/>
        <dbReference type="ChEBI" id="CHEBI:64077"/>
        <dbReference type="EC" id="5.1.99.6"/>
    </reaction>
</comment>
<evidence type="ECO:0000256" key="6">
    <source>
        <dbReference type="ARBA" id="ARBA00022741"/>
    </source>
</evidence>
<comment type="catalytic activity">
    <reaction evidence="15 17 18">
        <text>(6S)-NADHX + ADP = AMP + phosphate + NADH + H(+)</text>
        <dbReference type="Rhea" id="RHEA:32223"/>
        <dbReference type="ChEBI" id="CHEBI:15378"/>
        <dbReference type="ChEBI" id="CHEBI:43474"/>
        <dbReference type="ChEBI" id="CHEBI:57945"/>
        <dbReference type="ChEBI" id="CHEBI:64074"/>
        <dbReference type="ChEBI" id="CHEBI:456215"/>
        <dbReference type="ChEBI" id="CHEBI:456216"/>
        <dbReference type="EC" id="4.2.1.136"/>
    </reaction>
</comment>
<sequence length="520" mass="51554">MRLGYTAAAVRAAEAPLLAAGHGEALMRTAAAGLATVCRRELSTRHQTGSTRGTRGRISGSRVVMLVGAGNNGGDALFAGANLADRGAHVTAIDVFGKMHPAGTAAFTAAGGHIEPFTAERMSELAALLRRADLVIDGVLGTGAKPGLPADLAALIRAWQGEPQPASAGAGTPASAGTGTPAPVASPSQLVIAVDAPTGVDASTGACGDTCVRAAHTVTFGADKAGLMLPDGAAAAGQVTLVDIGLDMSSHVPAVHVPEPTDLTALWPRPQTGDHKYSRGVLGLVAGSARFPGAGVLTASAAAATGVGMLRLLAPPEVTGTVLQNNPEIVTGTGRVQAWAIGPGAPDRLTMQHAITAAETHNLPLVIDAGGLSLLTRPLETSCILTPHAGELVALLSRLGTGAPSRADVEADPVTHAVRAAQVLEAVVLLKGNRTIIARPDGTVVAPAPGPATLATAGTGDVLTGILGALLATTSGTDIDLADLGGLGVAMHARAGTHATHASGVVTALAGEVLEVLAGR</sequence>
<evidence type="ECO:0000256" key="1">
    <source>
        <dbReference type="ARBA" id="ARBA00000013"/>
    </source>
</evidence>
<feature type="binding site" evidence="17">
    <location>
        <begin position="431"/>
        <end position="435"/>
    </location>
    <ligand>
        <name>AMP</name>
        <dbReference type="ChEBI" id="CHEBI:456215"/>
    </ligand>
</feature>
<feature type="compositionally biased region" description="Low complexity" evidence="19">
    <location>
        <begin position="165"/>
        <end position="183"/>
    </location>
</feature>
<feature type="region of interest" description="Disordered" evidence="19">
    <location>
        <begin position="163"/>
        <end position="183"/>
    </location>
</feature>
<organism evidence="22 23">
    <name type="scientific">Brevibacterium otitidis</name>
    <dbReference type="NCBI Taxonomy" id="53364"/>
    <lineage>
        <taxon>Bacteria</taxon>
        <taxon>Bacillati</taxon>
        <taxon>Actinomycetota</taxon>
        <taxon>Actinomycetes</taxon>
        <taxon>Micrococcales</taxon>
        <taxon>Brevibacteriaceae</taxon>
        <taxon>Brevibacterium</taxon>
    </lineage>
</organism>
<evidence type="ECO:0000256" key="7">
    <source>
        <dbReference type="ARBA" id="ARBA00022840"/>
    </source>
</evidence>
<dbReference type="PROSITE" id="PS51383">
    <property type="entry name" value="YJEF_C_3"/>
    <property type="match status" value="1"/>
</dbReference>
<comment type="caution">
    <text evidence="22">The sequence shown here is derived from an EMBL/GenBank/DDBJ whole genome shotgun (WGS) entry which is preliminary data.</text>
</comment>
<keyword evidence="10 17" id="KW-0520">NAD</keyword>
<feature type="domain" description="YjeF C-terminal" evidence="20">
    <location>
        <begin position="259"/>
        <end position="520"/>
    </location>
</feature>
<evidence type="ECO:0000256" key="5">
    <source>
        <dbReference type="ARBA" id="ARBA00022723"/>
    </source>
</evidence>
<comment type="catalytic activity">
    <reaction evidence="1 18">
        <text>(6R)-NADHX = (6S)-NADHX</text>
        <dbReference type="Rhea" id="RHEA:32215"/>
        <dbReference type="ChEBI" id="CHEBI:64074"/>
        <dbReference type="ChEBI" id="CHEBI:64075"/>
        <dbReference type="EC" id="5.1.99.6"/>
    </reaction>
</comment>
<evidence type="ECO:0000256" key="3">
    <source>
        <dbReference type="ARBA" id="ARBA00006001"/>
    </source>
</evidence>
<evidence type="ECO:0000256" key="10">
    <source>
        <dbReference type="ARBA" id="ARBA00023027"/>
    </source>
</evidence>
<gene>
    <name evidence="17" type="primary">nnrD</name>
    <name evidence="22" type="ORF">ACFFN1_05505</name>
</gene>
<protein>
    <recommendedName>
        <fullName evidence="17">ADP-dependent (S)-NAD(P)H-hydrate dehydratase</fullName>
        <ecNumber evidence="17">4.2.1.136</ecNumber>
    </recommendedName>
    <alternativeName>
        <fullName evidence="17">ADP-dependent NAD(P)HX dehydratase</fullName>
    </alternativeName>
</protein>
<dbReference type="InterPro" id="IPR030677">
    <property type="entry name" value="Nnr"/>
</dbReference>
<dbReference type="EC" id="4.2.1.136" evidence="17"/>
<keyword evidence="11 18" id="KW-0413">Isomerase</keyword>
<evidence type="ECO:0000256" key="14">
    <source>
        <dbReference type="ARBA" id="ARBA00025153"/>
    </source>
</evidence>
<keyword evidence="12 17" id="KW-0456">Lyase</keyword>
<evidence type="ECO:0000256" key="18">
    <source>
        <dbReference type="PIRNR" id="PIRNR017184"/>
    </source>
</evidence>
<feature type="binding site" evidence="17">
    <location>
        <position position="388"/>
    </location>
    <ligand>
        <name>(6S)-NADPHX</name>
        <dbReference type="ChEBI" id="CHEBI:64076"/>
    </ligand>
</feature>
<comment type="cofactor">
    <cofactor evidence="17">
        <name>Mg(2+)</name>
        <dbReference type="ChEBI" id="CHEBI:18420"/>
    </cofactor>
</comment>
<evidence type="ECO:0000256" key="8">
    <source>
        <dbReference type="ARBA" id="ARBA00022857"/>
    </source>
</evidence>
<evidence type="ECO:0000259" key="20">
    <source>
        <dbReference type="PROSITE" id="PS51383"/>
    </source>
</evidence>
<comment type="function">
    <text evidence="17">Catalyzes the dehydration of the S-form of NAD(P)HX at the expense of ADP, which is converted to AMP. Together with NAD(P)HX epimerase, which catalyzes the epimerization of the S- and R-forms, the enzyme allows the repair of both epimers of NAD(P)HX, a damaged form of NAD(P)H that is a result of enzymatic or heat-dependent hydration.</text>
</comment>
<keyword evidence="6 17" id="KW-0547">Nucleotide-binding</keyword>
<comment type="function">
    <text evidence="14 18">Bifunctional enzyme that catalyzes the epimerization of the S- and R-forms of NAD(P)HX and the dehydration of the S-form of NAD(P)HX at the expense of ADP, which is converted to AMP. This allows the repair of both epimers of NAD(P)HX, a damaged form of NAD(P)H that is a result of enzymatic or heat-dependent hydration.</text>
</comment>
<dbReference type="PROSITE" id="PS01050">
    <property type="entry name" value="YJEF_C_2"/>
    <property type="match status" value="1"/>
</dbReference>
<accession>A0ABV5X0M9</accession>
<dbReference type="PROSITE" id="PS51385">
    <property type="entry name" value="YJEF_N"/>
    <property type="match status" value="1"/>
</dbReference>
<dbReference type="SUPFAM" id="SSF53613">
    <property type="entry name" value="Ribokinase-like"/>
    <property type="match status" value="1"/>
</dbReference>
<evidence type="ECO:0000313" key="23">
    <source>
        <dbReference type="Proteomes" id="UP001589707"/>
    </source>
</evidence>
<dbReference type="InterPro" id="IPR000631">
    <property type="entry name" value="CARKD"/>
</dbReference>
<dbReference type="PANTHER" id="PTHR12592:SF0">
    <property type="entry name" value="ATP-DEPENDENT (S)-NAD(P)H-HYDRATE DEHYDRATASE"/>
    <property type="match status" value="1"/>
</dbReference>
<comment type="similarity">
    <text evidence="17">Belongs to the NnrD/CARKD family.</text>
</comment>
<keyword evidence="9 18" id="KW-0630">Potassium</keyword>
<keyword evidence="5 18" id="KW-0479">Metal-binding</keyword>
<evidence type="ECO:0000256" key="2">
    <source>
        <dbReference type="ARBA" id="ARBA00000909"/>
    </source>
</evidence>
<evidence type="ECO:0000256" key="12">
    <source>
        <dbReference type="ARBA" id="ARBA00023239"/>
    </source>
</evidence>
<dbReference type="Gene3D" id="3.40.1190.20">
    <property type="match status" value="1"/>
</dbReference>
<evidence type="ECO:0000256" key="11">
    <source>
        <dbReference type="ARBA" id="ARBA00023235"/>
    </source>
</evidence>
<feature type="binding site" evidence="17">
    <location>
        <position position="294"/>
    </location>
    <ligand>
        <name>(6S)-NADPHX</name>
        <dbReference type="ChEBI" id="CHEBI:64076"/>
    </ligand>
</feature>
<dbReference type="Pfam" id="PF01256">
    <property type="entry name" value="Carb_kinase"/>
    <property type="match status" value="1"/>
</dbReference>
<comment type="subunit">
    <text evidence="17">Homotetramer.</text>
</comment>
<dbReference type="Pfam" id="PF03853">
    <property type="entry name" value="YjeF_N"/>
    <property type="match status" value="1"/>
</dbReference>
<feature type="binding site" evidence="17">
    <location>
        <position position="461"/>
    </location>
    <ligand>
        <name>(6S)-NADPHX</name>
        <dbReference type="ChEBI" id="CHEBI:64076"/>
    </ligand>
</feature>
<dbReference type="PIRSF" id="PIRSF017184">
    <property type="entry name" value="Nnr"/>
    <property type="match status" value="1"/>
</dbReference>
<keyword evidence="7 17" id="KW-0067">ATP-binding</keyword>
<dbReference type="InterPro" id="IPR017953">
    <property type="entry name" value="Carbohydrate_kinase_pred_CS"/>
</dbReference>
<feature type="domain" description="YjeF N-terminal" evidence="21">
    <location>
        <begin position="6"/>
        <end position="252"/>
    </location>
</feature>
<dbReference type="CDD" id="cd01171">
    <property type="entry name" value="YXKO-related"/>
    <property type="match status" value="1"/>
</dbReference>
<dbReference type="RefSeq" id="WP_376839383.1">
    <property type="nucleotide sequence ID" value="NZ_JBHMAU010000039.1"/>
</dbReference>
<name>A0ABV5X0M9_9MICO</name>
<evidence type="ECO:0000256" key="9">
    <source>
        <dbReference type="ARBA" id="ARBA00022958"/>
    </source>
</evidence>
<evidence type="ECO:0000313" key="22">
    <source>
        <dbReference type="EMBL" id="MFB9775869.1"/>
    </source>
</evidence>
<proteinExistence type="inferred from homology"/>
<dbReference type="EMBL" id="JBHMAU010000039">
    <property type="protein sequence ID" value="MFB9775869.1"/>
    <property type="molecule type" value="Genomic_DNA"/>
</dbReference>
<dbReference type="PANTHER" id="PTHR12592">
    <property type="entry name" value="ATP-DEPENDENT (S)-NAD(P)H-HYDRATE DEHYDRATASE FAMILY MEMBER"/>
    <property type="match status" value="1"/>
</dbReference>
<keyword evidence="8 17" id="KW-0521">NADP</keyword>
<dbReference type="Gene3D" id="3.40.50.10260">
    <property type="entry name" value="YjeF N-terminal domain"/>
    <property type="match status" value="1"/>
</dbReference>
<evidence type="ECO:0000259" key="21">
    <source>
        <dbReference type="PROSITE" id="PS51385"/>
    </source>
</evidence>
<dbReference type="NCBIfam" id="TIGR00196">
    <property type="entry name" value="yjeF_cterm"/>
    <property type="match status" value="1"/>
</dbReference>
<evidence type="ECO:0000256" key="16">
    <source>
        <dbReference type="ARBA" id="ARBA00049209"/>
    </source>
</evidence>
<comment type="catalytic activity">
    <reaction evidence="16 17 18">
        <text>(6S)-NADPHX + ADP = AMP + phosphate + NADPH + H(+)</text>
        <dbReference type="Rhea" id="RHEA:32235"/>
        <dbReference type="ChEBI" id="CHEBI:15378"/>
        <dbReference type="ChEBI" id="CHEBI:43474"/>
        <dbReference type="ChEBI" id="CHEBI:57783"/>
        <dbReference type="ChEBI" id="CHEBI:64076"/>
        <dbReference type="ChEBI" id="CHEBI:456215"/>
        <dbReference type="ChEBI" id="CHEBI:456216"/>
        <dbReference type="EC" id="4.2.1.136"/>
    </reaction>
</comment>
<dbReference type="HAMAP" id="MF_01965">
    <property type="entry name" value="NADHX_dehydratase"/>
    <property type="match status" value="1"/>
</dbReference>
<evidence type="ECO:0000256" key="4">
    <source>
        <dbReference type="ARBA" id="ARBA00009524"/>
    </source>
</evidence>
<dbReference type="SUPFAM" id="SSF64153">
    <property type="entry name" value="YjeF N-terminal domain-like"/>
    <property type="match status" value="1"/>
</dbReference>
<comment type="similarity">
    <text evidence="4 18">In the C-terminal section; belongs to the NnrD/CARKD family.</text>
</comment>
<dbReference type="InterPro" id="IPR029056">
    <property type="entry name" value="Ribokinase-like"/>
</dbReference>
<dbReference type="InterPro" id="IPR036652">
    <property type="entry name" value="YjeF_N_dom_sf"/>
</dbReference>
<evidence type="ECO:0000256" key="19">
    <source>
        <dbReference type="SAM" id="MobiDB-lite"/>
    </source>
</evidence>
<evidence type="ECO:0000256" key="17">
    <source>
        <dbReference type="HAMAP-Rule" id="MF_01965"/>
    </source>
</evidence>
<reference evidence="22 23" key="1">
    <citation type="submission" date="2024-09" db="EMBL/GenBank/DDBJ databases">
        <authorList>
            <person name="Sun Q."/>
            <person name="Mori K."/>
        </authorList>
    </citation>
    <scope>NUCLEOTIDE SEQUENCE [LARGE SCALE GENOMIC DNA]</scope>
    <source>
        <strain evidence="22 23">JCM 11683</strain>
    </source>
</reference>
<evidence type="ECO:0000256" key="13">
    <source>
        <dbReference type="ARBA" id="ARBA00023268"/>
    </source>
</evidence>
<keyword evidence="13" id="KW-0511">Multifunctional enzyme</keyword>
<evidence type="ECO:0000256" key="15">
    <source>
        <dbReference type="ARBA" id="ARBA00048238"/>
    </source>
</evidence>
<dbReference type="InterPro" id="IPR004443">
    <property type="entry name" value="YjeF_N_dom"/>
</dbReference>
<keyword evidence="23" id="KW-1185">Reference proteome</keyword>
<comment type="cofactor">
    <cofactor evidence="18">
        <name>K(+)</name>
        <dbReference type="ChEBI" id="CHEBI:29103"/>
    </cofactor>
    <text evidence="18">Binds 1 potassium ion per subunit.</text>
</comment>
<comment type="similarity">
    <text evidence="3 18">In the N-terminal section; belongs to the NnrE/AIBP family.</text>
</comment>